<protein>
    <submittedName>
        <fullName evidence="2">Poly-beta-1,6-N-acetyl-D-glucosamine biosynthesis protein PgaD</fullName>
    </submittedName>
</protein>
<dbReference type="EMBL" id="PDWK01000028">
    <property type="protein sequence ID" value="KAF1689077.1"/>
    <property type="molecule type" value="Genomic_DNA"/>
</dbReference>
<feature type="transmembrane region" description="Helical" evidence="1">
    <location>
        <begin position="70"/>
        <end position="92"/>
    </location>
</feature>
<dbReference type="GO" id="GO:0043709">
    <property type="term" value="P:cell adhesion involved in single-species biofilm formation"/>
    <property type="evidence" value="ECO:0007669"/>
    <property type="project" value="InterPro"/>
</dbReference>
<keyword evidence="1" id="KW-0812">Transmembrane</keyword>
<gene>
    <name evidence="2" type="primary">pgaD</name>
    <name evidence="2" type="ORF">CR938_07390</name>
</gene>
<proteinExistence type="predicted"/>
<name>A0A921NY93_9GAMM</name>
<dbReference type="Proteomes" id="UP000717981">
    <property type="component" value="Unassembled WGS sequence"/>
</dbReference>
<evidence type="ECO:0000313" key="3">
    <source>
        <dbReference type="Proteomes" id="UP000717981"/>
    </source>
</evidence>
<dbReference type="InterPro" id="IPR023829">
    <property type="entry name" value="PGA_PgaD"/>
</dbReference>
<accession>A0A921NY93</accession>
<dbReference type="RefSeq" id="WP_162124392.1">
    <property type="nucleotide sequence ID" value="NZ_PDWK01000028.1"/>
</dbReference>
<evidence type="ECO:0000313" key="2">
    <source>
        <dbReference type="EMBL" id="KAF1689077.1"/>
    </source>
</evidence>
<feature type="transmembrane region" description="Helical" evidence="1">
    <location>
        <begin position="23"/>
        <end position="50"/>
    </location>
</feature>
<organism evidence="2 3">
    <name type="scientific">Pseudoxanthomonas taiwanensis</name>
    <dbReference type="NCBI Taxonomy" id="176598"/>
    <lineage>
        <taxon>Bacteria</taxon>
        <taxon>Pseudomonadati</taxon>
        <taxon>Pseudomonadota</taxon>
        <taxon>Gammaproteobacteria</taxon>
        <taxon>Lysobacterales</taxon>
        <taxon>Lysobacteraceae</taxon>
        <taxon>Pseudoxanthomonas</taxon>
    </lineage>
</organism>
<comment type="caution">
    <text evidence="2">The sequence shown here is derived from an EMBL/GenBank/DDBJ whole genome shotgun (WGS) entry which is preliminary data.</text>
</comment>
<evidence type="ECO:0000256" key="1">
    <source>
        <dbReference type="SAM" id="Phobius"/>
    </source>
</evidence>
<dbReference type="NCBIfam" id="TIGR03940">
    <property type="entry name" value="PGA_PgaD"/>
    <property type="match status" value="1"/>
</dbReference>
<keyword evidence="1" id="KW-1133">Transmembrane helix</keyword>
<reference evidence="2" key="1">
    <citation type="submission" date="2017-10" db="EMBL/GenBank/DDBJ databases">
        <title>Whole genome sequencing of members of genus Pseudoxanthomonas.</title>
        <authorList>
            <person name="Kumar S."/>
            <person name="Bansal K."/>
            <person name="Kaur A."/>
            <person name="Patil P."/>
            <person name="Sharma S."/>
            <person name="Patil P.B."/>
        </authorList>
    </citation>
    <scope>NUCLEOTIDE SEQUENCE</scope>
    <source>
        <strain evidence="2">DSM 22914</strain>
    </source>
</reference>
<keyword evidence="3" id="KW-1185">Reference proteome</keyword>
<dbReference type="Pfam" id="PF13994">
    <property type="entry name" value="PgaD"/>
    <property type="match status" value="1"/>
</dbReference>
<sequence>MSIAKYDYRLIQRPQNVPLVHRTLWGAATAIFWAAYLYLWLPAITMLAWLLGLREGWIRIYRDSDQVDPFVFVSLPLICAACALLVIAWAEYNRRRFSGVERRMPMPQVPHEEIARGLGTTPELARRLAASRVVTLVMGEDARPVALLEEGMAAAT</sequence>
<dbReference type="AlphaFoldDB" id="A0A921NY93"/>
<keyword evidence="1" id="KW-0472">Membrane</keyword>
<dbReference type="OrthoDB" id="6003102at2"/>